<dbReference type="GO" id="GO:0019013">
    <property type="term" value="C:viral nucleocapsid"/>
    <property type="evidence" value="ECO:0007669"/>
    <property type="project" value="UniProtKB-KW"/>
</dbReference>
<organism evidence="1">
    <name type="scientific">Periplaneta americana nairovirus 1</name>
    <dbReference type="NCBI Taxonomy" id="3133470"/>
    <lineage>
        <taxon>Viruses</taxon>
        <taxon>Riboviria</taxon>
        <taxon>Orthornavirae</taxon>
        <taxon>Negarnaviricota</taxon>
        <taxon>Polyploviricotina</taxon>
        <taxon>Bunyaviricetes</taxon>
        <taxon>Hareavirales</taxon>
        <taxon>Nairoviridae</taxon>
    </lineage>
</organism>
<accession>A0AAT9J9Y7</accession>
<protein>
    <submittedName>
        <fullName evidence="1">Nucleocapsid protein</fullName>
    </submittedName>
</protein>
<evidence type="ECO:0000313" key="1">
    <source>
        <dbReference type="EMBL" id="DBA56520.1"/>
    </source>
</evidence>
<reference evidence="1" key="1">
    <citation type="journal article" date="2024" name="Microb. Genom.">
        <title>The hidden RNA viruses in Blattodea (cockroach and termite).</title>
        <authorList>
            <person name="Fan J."/>
            <person name="Jiang S."/>
            <person name="Li W."/>
            <person name="Li J."/>
            <person name="Pang R."/>
            <person name="Wu H."/>
        </authorList>
    </citation>
    <scope>NUCLEOTIDE SEQUENCE</scope>
    <source>
        <strain evidence="1">CN2014</strain>
    </source>
</reference>
<sequence length="503" mass="56270">MAQNNMVLANEQLVEEVKELQSVNDAVRFYERLGVQLNTNLTPYDSLITDMPETFHSWITKTERSKDFKEASGVCADMLGTVVRKAYPSALAATLLSKVFQDKIHGHFQRNEFVNKVNYEQYMAANETFKDKSVIDAYLKDVERFRTRLDFEEVGSETIHGVVSSRLASGGASLPLLLEMTELIKTRSGASNAGAEHAEEFLNSLEGDWSIFPIVAFYDKERKAKGFAVTIAENEAQTEYEVLPVEGGGNALLMSSALASRLQRRTGWEELLQQYKDKAEAVVRPEVRRYYLRVVFEAENMVKGKSGVEGEAEGESFVAQQSNIDPIYLFGFIVYGLAKCSVSDFYYLQPAIYACTQKYRGKTNLQAIFSSSGLRGLGKMGSIIRLISSNTDIHLPPFVLNYSRLFDLCAPVCPFSLANIKGTARLPSVTFRSGLGFKPEVRGMLVFITTLYSMEKLARLKEGATNEEIYLSVRMLQQYIVGRVGPLTNTNFLVGRAGDVVWE</sequence>
<dbReference type="EMBL" id="BK067074">
    <property type="protein sequence ID" value="DBA56520.1"/>
    <property type="molecule type" value="Viral_cRNA"/>
</dbReference>
<keyword evidence="1" id="KW-0946">Virion</keyword>
<keyword evidence="1" id="KW-0543">Viral nucleoprotein</keyword>
<proteinExistence type="predicted"/>
<name>A0AAT9J9Y7_9VIRU</name>